<dbReference type="Proteomes" id="UP000460298">
    <property type="component" value="Unassembled WGS sequence"/>
</dbReference>
<dbReference type="OrthoDB" id="344963at2"/>
<evidence type="ECO:0000256" key="1">
    <source>
        <dbReference type="SAM" id="Phobius"/>
    </source>
</evidence>
<dbReference type="RefSeq" id="WP_002769265.1">
    <property type="nucleotide sequence ID" value="NZ_JQDG01000009.1"/>
</dbReference>
<dbReference type="AlphaFoldDB" id="A0A833GY47"/>
<name>A0A833GY47_9LEPT</name>
<organism evidence="2 3">
    <name type="scientific">Leptonema illini</name>
    <dbReference type="NCBI Taxonomy" id="183"/>
    <lineage>
        <taxon>Bacteria</taxon>
        <taxon>Pseudomonadati</taxon>
        <taxon>Spirochaetota</taxon>
        <taxon>Spirochaetia</taxon>
        <taxon>Leptospirales</taxon>
        <taxon>Leptospiraceae</taxon>
        <taxon>Leptonema</taxon>
    </lineage>
</organism>
<feature type="transmembrane region" description="Helical" evidence="1">
    <location>
        <begin position="34"/>
        <end position="56"/>
    </location>
</feature>
<evidence type="ECO:0000313" key="2">
    <source>
        <dbReference type="EMBL" id="KAB2929447.1"/>
    </source>
</evidence>
<sequence length="150" mass="16065">MIPLPAKFAIAFAFPGLLVSAVFALLSGNRWEHNLSVVLFCTLLSGVLGAVVYAVLKAKVPEFFEIFEGMAGFSLSGSRSSASDFSEDELNDYAAETDSEADRQAADALAAAADGNSKHFGDHILVDKVKIKNEPRLMAQAIRTLLAKDD</sequence>
<dbReference type="EMBL" id="WBUI01000031">
    <property type="protein sequence ID" value="KAB2929447.1"/>
    <property type="molecule type" value="Genomic_DNA"/>
</dbReference>
<keyword evidence="1" id="KW-1133">Transmembrane helix</keyword>
<keyword evidence="1" id="KW-0812">Transmembrane</keyword>
<comment type="caution">
    <text evidence="2">The sequence shown here is derived from an EMBL/GenBank/DDBJ whole genome shotgun (WGS) entry which is preliminary data.</text>
</comment>
<reference evidence="2 3" key="1">
    <citation type="submission" date="2019-10" db="EMBL/GenBank/DDBJ databases">
        <title>Extracellular Electron Transfer in a Candidatus Methanoperedens spp. Enrichment Culture.</title>
        <authorList>
            <person name="Berger S."/>
            <person name="Rangel Shaw D."/>
            <person name="Berben T."/>
            <person name="In 'T Zandt M."/>
            <person name="Frank J."/>
            <person name="Reimann J."/>
            <person name="Jetten M.S.M."/>
            <person name="Welte C.U."/>
        </authorList>
    </citation>
    <scope>NUCLEOTIDE SEQUENCE [LARGE SCALE GENOMIC DNA]</scope>
    <source>
        <strain evidence="2">SB12</strain>
    </source>
</reference>
<keyword evidence="1" id="KW-0472">Membrane</keyword>
<evidence type="ECO:0000313" key="3">
    <source>
        <dbReference type="Proteomes" id="UP000460298"/>
    </source>
</evidence>
<protein>
    <submittedName>
        <fullName evidence="2">Uncharacterized protein</fullName>
    </submittedName>
</protein>
<accession>A0A833GY47</accession>
<gene>
    <name evidence="2" type="ORF">F9K24_19935</name>
</gene>
<proteinExistence type="predicted"/>